<organism evidence="5 6">
    <name type="scientific">Thalassobacillus hwangdonensis</name>
    <dbReference type="NCBI Taxonomy" id="546108"/>
    <lineage>
        <taxon>Bacteria</taxon>
        <taxon>Bacillati</taxon>
        <taxon>Bacillota</taxon>
        <taxon>Bacilli</taxon>
        <taxon>Bacillales</taxon>
        <taxon>Bacillaceae</taxon>
        <taxon>Thalassobacillus</taxon>
    </lineage>
</organism>
<evidence type="ECO:0000256" key="3">
    <source>
        <dbReference type="ARBA" id="ARBA00023163"/>
    </source>
</evidence>
<evidence type="ECO:0000313" key="5">
    <source>
        <dbReference type="EMBL" id="MFD1021060.1"/>
    </source>
</evidence>
<proteinExistence type="predicted"/>
<dbReference type="PRINTS" id="PR00038">
    <property type="entry name" value="HTHLUXR"/>
</dbReference>
<sequence>MLKVVNAYLLSPQDINDLIYAIDTTINHENFSSDQIDRLKSLKLEFAINEKDIVNHSDFRKSLTAREDEVLSHLLNGANSLNISKSLHISEHTAKAHIKNIYKKLDVNGKSELILRYT</sequence>
<keyword evidence="1" id="KW-0805">Transcription regulation</keyword>
<dbReference type="PANTHER" id="PTHR44688">
    <property type="entry name" value="DNA-BINDING TRANSCRIPTIONAL ACTIVATOR DEVR_DOSR"/>
    <property type="match status" value="1"/>
</dbReference>
<dbReference type="CDD" id="cd06170">
    <property type="entry name" value="LuxR_C_like"/>
    <property type="match status" value="1"/>
</dbReference>
<dbReference type="InterPro" id="IPR000792">
    <property type="entry name" value="Tscrpt_reg_LuxR_C"/>
</dbReference>
<dbReference type="PROSITE" id="PS50043">
    <property type="entry name" value="HTH_LUXR_2"/>
    <property type="match status" value="1"/>
</dbReference>
<name>A0ABW3L4Z7_9BACI</name>
<dbReference type="InterPro" id="IPR016032">
    <property type="entry name" value="Sig_transdc_resp-reg_C-effctor"/>
</dbReference>
<gene>
    <name evidence="5" type="ORF">ACFQ2J_17860</name>
</gene>
<dbReference type="PANTHER" id="PTHR44688:SF16">
    <property type="entry name" value="DNA-BINDING TRANSCRIPTIONAL ACTIVATOR DEVR_DOSR"/>
    <property type="match status" value="1"/>
</dbReference>
<keyword evidence="6" id="KW-1185">Reference proteome</keyword>
<protein>
    <submittedName>
        <fullName evidence="5">Response regulator transcription factor</fullName>
    </submittedName>
</protein>
<evidence type="ECO:0000256" key="2">
    <source>
        <dbReference type="ARBA" id="ARBA00023125"/>
    </source>
</evidence>
<dbReference type="Pfam" id="PF00196">
    <property type="entry name" value="GerE"/>
    <property type="match status" value="1"/>
</dbReference>
<evidence type="ECO:0000256" key="1">
    <source>
        <dbReference type="ARBA" id="ARBA00023015"/>
    </source>
</evidence>
<dbReference type="Gene3D" id="3.40.50.2300">
    <property type="match status" value="1"/>
</dbReference>
<dbReference type="SMART" id="SM00421">
    <property type="entry name" value="HTH_LUXR"/>
    <property type="match status" value="1"/>
</dbReference>
<comment type="caution">
    <text evidence="5">The sequence shown here is derived from an EMBL/GenBank/DDBJ whole genome shotgun (WGS) entry which is preliminary data.</text>
</comment>
<evidence type="ECO:0000259" key="4">
    <source>
        <dbReference type="PROSITE" id="PS50043"/>
    </source>
</evidence>
<evidence type="ECO:0000313" key="6">
    <source>
        <dbReference type="Proteomes" id="UP001596990"/>
    </source>
</evidence>
<keyword evidence="3" id="KW-0804">Transcription</keyword>
<accession>A0ABW3L4Z7</accession>
<dbReference type="Proteomes" id="UP001596990">
    <property type="component" value="Unassembled WGS sequence"/>
</dbReference>
<dbReference type="SUPFAM" id="SSF46894">
    <property type="entry name" value="C-terminal effector domain of the bipartite response regulators"/>
    <property type="match status" value="1"/>
</dbReference>
<dbReference type="RefSeq" id="WP_386063821.1">
    <property type="nucleotide sequence ID" value="NZ_JBHTKL010000006.1"/>
</dbReference>
<keyword evidence="2" id="KW-0238">DNA-binding</keyword>
<dbReference type="EMBL" id="JBHTKL010000006">
    <property type="protein sequence ID" value="MFD1021060.1"/>
    <property type="molecule type" value="Genomic_DNA"/>
</dbReference>
<feature type="domain" description="HTH luxR-type" evidence="4">
    <location>
        <begin position="56"/>
        <end position="118"/>
    </location>
</feature>
<reference evidence="6" key="1">
    <citation type="journal article" date="2019" name="Int. J. Syst. Evol. Microbiol.">
        <title>The Global Catalogue of Microorganisms (GCM) 10K type strain sequencing project: providing services to taxonomists for standard genome sequencing and annotation.</title>
        <authorList>
            <consortium name="The Broad Institute Genomics Platform"/>
            <consortium name="The Broad Institute Genome Sequencing Center for Infectious Disease"/>
            <person name="Wu L."/>
            <person name="Ma J."/>
        </authorList>
    </citation>
    <scope>NUCLEOTIDE SEQUENCE [LARGE SCALE GENOMIC DNA]</scope>
    <source>
        <strain evidence="6">CCUG 56607</strain>
    </source>
</reference>